<feature type="region of interest" description="Disordered" evidence="1">
    <location>
        <begin position="608"/>
        <end position="631"/>
    </location>
</feature>
<dbReference type="InterPro" id="IPR003593">
    <property type="entry name" value="AAA+_ATPase"/>
</dbReference>
<dbReference type="Pfam" id="PF00004">
    <property type="entry name" value="AAA"/>
    <property type="match status" value="1"/>
</dbReference>
<organism evidence="3 4">
    <name type="scientific">Planoprotostelium fungivorum</name>
    <dbReference type="NCBI Taxonomy" id="1890364"/>
    <lineage>
        <taxon>Eukaryota</taxon>
        <taxon>Amoebozoa</taxon>
        <taxon>Evosea</taxon>
        <taxon>Variosea</taxon>
        <taxon>Cavosteliida</taxon>
        <taxon>Cavosteliaceae</taxon>
        <taxon>Planoprotostelium</taxon>
    </lineage>
</organism>
<dbReference type="InterPro" id="IPR027417">
    <property type="entry name" value="P-loop_NTPase"/>
</dbReference>
<dbReference type="OrthoDB" id="10042665at2759"/>
<dbReference type="PANTHER" id="PTHR46411">
    <property type="entry name" value="FAMILY ATPASE, PUTATIVE-RELATED"/>
    <property type="match status" value="1"/>
</dbReference>
<dbReference type="GO" id="GO:0016887">
    <property type="term" value="F:ATP hydrolysis activity"/>
    <property type="evidence" value="ECO:0007669"/>
    <property type="project" value="InterPro"/>
</dbReference>
<feature type="compositionally biased region" description="Acidic residues" evidence="1">
    <location>
        <begin position="309"/>
        <end position="347"/>
    </location>
</feature>
<dbReference type="Gene3D" id="3.40.50.300">
    <property type="entry name" value="P-loop containing nucleotide triphosphate hydrolases"/>
    <property type="match status" value="1"/>
</dbReference>
<protein>
    <submittedName>
        <fullName evidence="3">AAA family ATPase</fullName>
    </submittedName>
</protein>
<reference evidence="3 4" key="1">
    <citation type="journal article" date="2018" name="Genome Biol. Evol.">
        <title>Multiple Roots of Fruiting Body Formation in Amoebozoa.</title>
        <authorList>
            <person name="Hillmann F."/>
            <person name="Forbes G."/>
            <person name="Novohradska S."/>
            <person name="Ferling I."/>
            <person name="Riege K."/>
            <person name="Groth M."/>
            <person name="Westermann M."/>
            <person name="Marz M."/>
            <person name="Spaller T."/>
            <person name="Winckler T."/>
            <person name="Schaap P."/>
            <person name="Glockner G."/>
        </authorList>
    </citation>
    <scope>NUCLEOTIDE SEQUENCE [LARGE SCALE GENOMIC DNA]</scope>
    <source>
        <strain evidence="3 4">Jena</strain>
    </source>
</reference>
<keyword evidence="4" id="KW-1185">Reference proteome</keyword>
<dbReference type="CDD" id="cd19481">
    <property type="entry name" value="RecA-like_protease"/>
    <property type="match status" value="1"/>
</dbReference>
<dbReference type="InterPro" id="IPR003959">
    <property type="entry name" value="ATPase_AAA_core"/>
</dbReference>
<dbReference type="PANTHER" id="PTHR46411:SF3">
    <property type="entry name" value="AAA+ ATPASE DOMAIN-CONTAINING PROTEIN"/>
    <property type="match status" value="1"/>
</dbReference>
<evidence type="ECO:0000313" key="4">
    <source>
        <dbReference type="Proteomes" id="UP000241769"/>
    </source>
</evidence>
<dbReference type="EMBL" id="MDYQ01000056">
    <property type="protein sequence ID" value="PRP84772.1"/>
    <property type="molecule type" value="Genomic_DNA"/>
</dbReference>
<dbReference type="InParanoid" id="A0A2P6NLH3"/>
<accession>A0A2P6NLH3</accession>
<gene>
    <name evidence="3" type="ORF">PROFUN_07426</name>
</gene>
<dbReference type="STRING" id="1890364.A0A2P6NLH3"/>
<comment type="caution">
    <text evidence="3">The sequence shown here is derived from an EMBL/GenBank/DDBJ whole genome shotgun (WGS) entry which is preliminary data.</text>
</comment>
<feature type="domain" description="AAA+ ATPase" evidence="2">
    <location>
        <begin position="732"/>
        <end position="859"/>
    </location>
</feature>
<name>A0A2P6NLH3_9EUKA</name>
<sequence>MIITTLKMQHRPEAYTTCPADIRSRDPVHTMLLRDRFIMLLRDGNIMCLRLDSHGTTMSTHALKETFSKLKLETLNRILEGATQEQQKDVSAAVEEVANAVVHGCHLHIVGAADVKPVCAILRIKGTQRSLTDYLRKIDIAAFFKKMPERHLKVFSDYLESEEIEWIDVKTALEELPVSLYGAIFTHMKADLARDICGQLELPTSGDLTELIPRCNVKLRASLTHVNRIQDVCYPRPERDGDRVDLKNRHADDVPLNGIAKVNRDSRGNIKSIEILSKNRQLRRVLVKACTYEESRGLRDEYWDKEGEGSGDEEEDDEEDEQEEQEEEEEEEEEEEKGDTEGEDDADMDLKSMHTLAPTFDFYDVCMARQMLTLSMDTQQVSKGDTWYERRDKKNKKEVRDTISAKTPPAGLDTLLKWLDVVAPLKPLADAILESDSSPIPNLFFSVITFEQLAHFYIPKTVVKANVASLGTNPVGFRVLNSYYQSESVDFIKTGRHRVWKFIIQLGFITSTGTCFIYSETSDSIGEFSDNIKKSLLPWKPADEESLKYLTSRGERFVTLSLGHNFRSYEPGAFRLTSHGNITISQPGRAMLDIVTAQQDQQYSGLTETGRRGRNQEGFNPGSAAQKDLDKWIDRTNNNRNAQKYGTEEKTPRNQIDQVSQNELCLCWPAVAAFSFTCKGWGYVMVDGVSDIDWNEKAFERLVLDQERKDLISAVVEHSETIFSDIISGKGGGSIFLLHGPPGTGKTLTAEAVAEVLHKPLYYVSVAELGTTPQDLESRLKTVLDLSSKWRAVLLMDEADIFLEQRGYQEITRNAMVGVILKLLEYYQGILFLTSNRVESFDIAFYSRITVALRYEPLNREIRASVWKMLFAAAGIDHLDENLFADYVMNGRQIKNCVALAQGLAKSQKRQVTEVDVNKTIRICMDFIKDMQIGQKRKVEMLEV</sequence>
<evidence type="ECO:0000259" key="2">
    <source>
        <dbReference type="SMART" id="SM00382"/>
    </source>
</evidence>
<feature type="region of interest" description="Disordered" evidence="1">
    <location>
        <begin position="301"/>
        <end position="347"/>
    </location>
</feature>
<evidence type="ECO:0000313" key="3">
    <source>
        <dbReference type="EMBL" id="PRP84772.1"/>
    </source>
</evidence>
<dbReference type="GO" id="GO:0005524">
    <property type="term" value="F:ATP binding"/>
    <property type="evidence" value="ECO:0007669"/>
    <property type="project" value="InterPro"/>
</dbReference>
<dbReference type="Proteomes" id="UP000241769">
    <property type="component" value="Unassembled WGS sequence"/>
</dbReference>
<proteinExistence type="predicted"/>
<dbReference type="AlphaFoldDB" id="A0A2P6NLH3"/>
<dbReference type="SMART" id="SM00382">
    <property type="entry name" value="AAA"/>
    <property type="match status" value="1"/>
</dbReference>
<evidence type="ECO:0000256" key="1">
    <source>
        <dbReference type="SAM" id="MobiDB-lite"/>
    </source>
</evidence>
<dbReference type="SUPFAM" id="SSF52540">
    <property type="entry name" value="P-loop containing nucleoside triphosphate hydrolases"/>
    <property type="match status" value="1"/>
</dbReference>